<comment type="caution">
    <text evidence="2">The sequence shown here is derived from an EMBL/GenBank/DDBJ whole genome shotgun (WGS) entry which is preliminary data.</text>
</comment>
<proteinExistence type="predicted"/>
<accession>A0AAV7LCD8</accession>
<evidence type="ECO:0000313" key="2">
    <source>
        <dbReference type="EMBL" id="KAJ1089296.1"/>
    </source>
</evidence>
<dbReference type="EMBL" id="JANPWB010000015">
    <property type="protein sequence ID" value="KAJ1089296.1"/>
    <property type="molecule type" value="Genomic_DNA"/>
</dbReference>
<evidence type="ECO:0000313" key="3">
    <source>
        <dbReference type="Proteomes" id="UP001066276"/>
    </source>
</evidence>
<feature type="region of interest" description="Disordered" evidence="1">
    <location>
        <begin position="35"/>
        <end position="54"/>
    </location>
</feature>
<dbReference type="AlphaFoldDB" id="A0AAV7LCD8"/>
<organism evidence="2 3">
    <name type="scientific">Pleurodeles waltl</name>
    <name type="common">Iberian ribbed newt</name>
    <dbReference type="NCBI Taxonomy" id="8319"/>
    <lineage>
        <taxon>Eukaryota</taxon>
        <taxon>Metazoa</taxon>
        <taxon>Chordata</taxon>
        <taxon>Craniata</taxon>
        <taxon>Vertebrata</taxon>
        <taxon>Euteleostomi</taxon>
        <taxon>Amphibia</taxon>
        <taxon>Batrachia</taxon>
        <taxon>Caudata</taxon>
        <taxon>Salamandroidea</taxon>
        <taxon>Salamandridae</taxon>
        <taxon>Pleurodelinae</taxon>
        <taxon>Pleurodeles</taxon>
    </lineage>
</organism>
<gene>
    <name evidence="2" type="ORF">NDU88_002447</name>
</gene>
<reference evidence="2" key="1">
    <citation type="journal article" date="2022" name="bioRxiv">
        <title>Sequencing and chromosome-scale assembly of the giantPleurodeles waltlgenome.</title>
        <authorList>
            <person name="Brown T."/>
            <person name="Elewa A."/>
            <person name="Iarovenko S."/>
            <person name="Subramanian E."/>
            <person name="Araus A.J."/>
            <person name="Petzold A."/>
            <person name="Susuki M."/>
            <person name="Suzuki K.-i.T."/>
            <person name="Hayashi T."/>
            <person name="Toyoda A."/>
            <person name="Oliveira C."/>
            <person name="Osipova E."/>
            <person name="Leigh N.D."/>
            <person name="Simon A."/>
            <person name="Yun M.H."/>
        </authorList>
    </citation>
    <scope>NUCLEOTIDE SEQUENCE</scope>
    <source>
        <strain evidence="2">20211129_DDA</strain>
        <tissue evidence="2">Liver</tissue>
    </source>
</reference>
<keyword evidence="3" id="KW-1185">Reference proteome</keyword>
<evidence type="ECO:0000256" key="1">
    <source>
        <dbReference type="SAM" id="MobiDB-lite"/>
    </source>
</evidence>
<protein>
    <submittedName>
        <fullName evidence="2">Uncharacterized protein</fullName>
    </submittedName>
</protein>
<name>A0AAV7LCD8_PLEWA</name>
<sequence length="79" mass="8539">MRYSIGVLDGMTALTDEAHLRLYSWLSARIKIHQQGTGRGRGSSKGRGTIKPFSPALPKGIAKLLLGRHARQRGGALTV</sequence>
<dbReference type="Proteomes" id="UP001066276">
    <property type="component" value="Chromosome 11"/>
</dbReference>